<accession>N2BVU6</accession>
<sequence>MDWKLTVWSTSSDGPGLHYSKERVEHFATKDDVVAFIKDRYLAAKVTWFDDKKRCSVVIKG</sequence>
<name>N2BVU6_9ACTN</name>
<proteinExistence type="predicted"/>
<dbReference type="EMBL" id="AGXC01000001">
    <property type="protein sequence ID" value="EMZ42718.1"/>
    <property type="molecule type" value="Genomic_DNA"/>
</dbReference>
<organism evidence="1 2">
    <name type="scientific">Atopobium minutum 10063974</name>
    <dbReference type="NCBI Taxonomy" id="997872"/>
    <lineage>
        <taxon>Bacteria</taxon>
        <taxon>Bacillati</taxon>
        <taxon>Actinomycetota</taxon>
        <taxon>Coriobacteriia</taxon>
        <taxon>Coriobacteriales</taxon>
        <taxon>Atopobiaceae</taxon>
        <taxon>Atopobium</taxon>
    </lineage>
</organism>
<dbReference type="AlphaFoldDB" id="N2BVU6"/>
<evidence type="ECO:0000313" key="1">
    <source>
        <dbReference type="EMBL" id="EMZ42718.1"/>
    </source>
</evidence>
<dbReference type="HOGENOM" id="CLU_2931160_0_0_11"/>
<evidence type="ECO:0000313" key="2">
    <source>
        <dbReference type="Proteomes" id="UP000012651"/>
    </source>
</evidence>
<dbReference type="Proteomes" id="UP000012651">
    <property type="component" value="Unassembled WGS sequence"/>
</dbReference>
<dbReference type="OrthoDB" id="9902177at2"/>
<gene>
    <name evidence="1" type="ORF">HMPREF1091_00276</name>
</gene>
<reference evidence="1 2" key="1">
    <citation type="submission" date="2013-03" db="EMBL/GenBank/DDBJ databases">
        <title>The Genome Sequence of Atopobium minutum 10063974.</title>
        <authorList>
            <consortium name="The Broad Institute Genome Sequencing Platform"/>
            <person name="Earl A."/>
            <person name="Ward D."/>
            <person name="Feldgarden M."/>
            <person name="Gevers D."/>
            <person name="Lambert T."/>
            <person name="Marvaud J.-C."/>
            <person name="Courvalin P."/>
            <person name="Walker B."/>
            <person name="Young S.K."/>
            <person name="Zeng Q."/>
            <person name="Gargeya S."/>
            <person name="Fitzgerald M."/>
            <person name="Haas B."/>
            <person name="Abouelleil A."/>
            <person name="Alvarado L."/>
            <person name="Arachchi H.M."/>
            <person name="Berlin A.M."/>
            <person name="Chapman S.B."/>
            <person name="Dewar J."/>
            <person name="Goldberg J."/>
            <person name="Griggs A."/>
            <person name="Gujja S."/>
            <person name="Hansen M."/>
            <person name="Howarth C."/>
            <person name="Imamovic A."/>
            <person name="Larimer J."/>
            <person name="McCowan C."/>
            <person name="Murphy C."/>
            <person name="Neiman D."/>
            <person name="Pearson M."/>
            <person name="Priest M."/>
            <person name="Roberts A."/>
            <person name="Saif S."/>
            <person name="Shea T."/>
            <person name="Sisk P."/>
            <person name="Sykes S."/>
            <person name="Wortman J."/>
            <person name="Nusbaum C."/>
            <person name="Birren B."/>
        </authorList>
    </citation>
    <scope>NUCLEOTIDE SEQUENCE [LARGE SCALE GENOMIC DNA]</scope>
    <source>
        <strain evidence="1 2">10063974</strain>
    </source>
</reference>
<keyword evidence="2" id="KW-1185">Reference proteome</keyword>
<protein>
    <submittedName>
        <fullName evidence="1">Uncharacterized protein</fullName>
    </submittedName>
</protein>
<comment type="caution">
    <text evidence="1">The sequence shown here is derived from an EMBL/GenBank/DDBJ whole genome shotgun (WGS) entry which is preliminary data.</text>
</comment>
<dbReference type="RefSeq" id="WP_002563051.1">
    <property type="nucleotide sequence ID" value="NZ_KB822533.1"/>
</dbReference>